<evidence type="ECO:0000259" key="3">
    <source>
        <dbReference type="Pfam" id="PF03372"/>
    </source>
</evidence>
<dbReference type="Pfam" id="PF03372">
    <property type="entry name" value="Exo_endo_phos"/>
    <property type="match status" value="1"/>
</dbReference>
<keyword evidence="4" id="KW-0540">Nuclease</keyword>
<dbReference type="SUPFAM" id="SSF56219">
    <property type="entry name" value="DNase I-like"/>
    <property type="match status" value="1"/>
</dbReference>
<dbReference type="InterPro" id="IPR036691">
    <property type="entry name" value="Endo/exonu/phosph_ase_sf"/>
</dbReference>
<feature type="region of interest" description="Disordered" evidence="1">
    <location>
        <begin position="1"/>
        <end position="26"/>
    </location>
</feature>
<keyword evidence="2" id="KW-0812">Transmembrane</keyword>
<evidence type="ECO:0000256" key="1">
    <source>
        <dbReference type="SAM" id="MobiDB-lite"/>
    </source>
</evidence>
<dbReference type="AlphaFoldDB" id="A0A7W3IVH0"/>
<gene>
    <name evidence="4" type="ORF">FHX74_003506</name>
</gene>
<reference evidence="4 5" key="1">
    <citation type="submission" date="2020-07" db="EMBL/GenBank/DDBJ databases">
        <title>Sequencing the genomes of 1000 actinobacteria strains.</title>
        <authorList>
            <person name="Klenk H.-P."/>
        </authorList>
    </citation>
    <scope>NUCLEOTIDE SEQUENCE [LARGE SCALE GENOMIC DNA]</scope>
    <source>
        <strain evidence="4 5">DSM 100723</strain>
    </source>
</reference>
<dbReference type="RefSeq" id="WP_182561476.1">
    <property type="nucleotide sequence ID" value="NZ_JACGWT010000006.1"/>
</dbReference>
<feature type="transmembrane region" description="Helical" evidence="2">
    <location>
        <begin position="37"/>
        <end position="60"/>
    </location>
</feature>
<keyword evidence="2" id="KW-1133">Transmembrane helix</keyword>
<keyword evidence="4" id="KW-0255">Endonuclease</keyword>
<keyword evidence="4" id="KW-0378">Hydrolase</keyword>
<protein>
    <submittedName>
        <fullName evidence="4">Endonuclease/exonuclease/phosphatase (EEP) superfamily protein YafD</fullName>
    </submittedName>
</protein>
<evidence type="ECO:0000256" key="2">
    <source>
        <dbReference type="SAM" id="Phobius"/>
    </source>
</evidence>
<dbReference type="GO" id="GO:0004527">
    <property type="term" value="F:exonuclease activity"/>
    <property type="evidence" value="ECO:0007669"/>
    <property type="project" value="UniProtKB-KW"/>
</dbReference>
<proteinExistence type="predicted"/>
<comment type="caution">
    <text evidence="4">The sequence shown here is derived from an EMBL/GenBank/DDBJ whole genome shotgun (WGS) entry which is preliminary data.</text>
</comment>
<evidence type="ECO:0000313" key="5">
    <source>
        <dbReference type="Proteomes" id="UP000523079"/>
    </source>
</evidence>
<evidence type="ECO:0000313" key="4">
    <source>
        <dbReference type="EMBL" id="MBA8795865.1"/>
    </source>
</evidence>
<feature type="compositionally biased region" description="Low complexity" evidence="1">
    <location>
        <begin position="1"/>
        <end position="18"/>
    </location>
</feature>
<feature type="transmembrane region" description="Helical" evidence="2">
    <location>
        <begin position="72"/>
        <end position="92"/>
    </location>
</feature>
<dbReference type="EMBL" id="JACGWT010000006">
    <property type="protein sequence ID" value="MBA8795865.1"/>
    <property type="molecule type" value="Genomic_DNA"/>
</dbReference>
<sequence>MSRPTAPGTAVPAPGPTGSARGPVRIDRSPMPRRFQAFWVGLAMLAFFPGLYAVIMRVLAPNEDLLALTASFIPYGILFSLVSVLGFLVALIRARRRRALAVTTTIAALMLALQLGWQAPFFVADHRPLSTRTITVLSLNLRSGGADLDALSREASGADVLVLVEVTPWAMQGLRSGALAARFPYAVPDGQQASTRNGSAILSRFPLSQARALPPTSWQMWSAVADVPGMGDLTVVGAHPCNPFCGTNRWSDEHRVLDDYLDTLGTDRRVLVAGDFNAVDDHAPMLALKHAGYRSATDLAGAGWLPTYPANSVVPPLIPIDHILLDDRLTATRVTAFTVPGTDHRGLRAVIGGTR</sequence>
<feature type="domain" description="Endonuclease/exonuclease/phosphatase" evidence="3">
    <location>
        <begin position="137"/>
        <end position="344"/>
    </location>
</feature>
<keyword evidence="4" id="KW-0269">Exonuclease</keyword>
<name>A0A7W3IVH0_9ACTN</name>
<organism evidence="4 5">
    <name type="scientific">Microlunatus kandeliicorticis</name>
    <dbReference type="NCBI Taxonomy" id="1759536"/>
    <lineage>
        <taxon>Bacteria</taxon>
        <taxon>Bacillati</taxon>
        <taxon>Actinomycetota</taxon>
        <taxon>Actinomycetes</taxon>
        <taxon>Propionibacteriales</taxon>
        <taxon>Propionibacteriaceae</taxon>
        <taxon>Microlunatus</taxon>
    </lineage>
</organism>
<dbReference type="Proteomes" id="UP000523079">
    <property type="component" value="Unassembled WGS sequence"/>
</dbReference>
<dbReference type="GO" id="GO:0004519">
    <property type="term" value="F:endonuclease activity"/>
    <property type="evidence" value="ECO:0007669"/>
    <property type="project" value="UniProtKB-KW"/>
</dbReference>
<accession>A0A7W3IVH0</accession>
<dbReference type="InterPro" id="IPR005135">
    <property type="entry name" value="Endo/exonuclease/phosphatase"/>
</dbReference>
<dbReference type="Gene3D" id="3.60.10.10">
    <property type="entry name" value="Endonuclease/exonuclease/phosphatase"/>
    <property type="match status" value="1"/>
</dbReference>
<keyword evidence="2" id="KW-0472">Membrane</keyword>
<feature type="transmembrane region" description="Helical" evidence="2">
    <location>
        <begin position="99"/>
        <end position="117"/>
    </location>
</feature>
<keyword evidence="5" id="KW-1185">Reference proteome</keyword>